<protein>
    <submittedName>
        <fullName evidence="1">Uncharacterized protein</fullName>
    </submittedName>
</protein>
<evidence type="ECO:0000313" key="1">
    <source>
        <dbReference type="EMBL" id="GER88386.1"/>
    </source>
</evidence>
<reference evidence="1 2" key="1">
    <citation type="submission" date="2019-10" db="EMBL/GenBank/DDBJ databases">
        <title>Dictyobacter vulcani sp. nov., within the class Ktedonobacteria, isolated from soil of volcanic Mt. Zao.</title>
        <authorList>
            <person name="Zheng Y."/>
            <person name="Wang C.M."/>
            <person name="Sakai Y."/>
            <person name="Abe K."/>
            <person name="Yokota A."/>
            <person name="Yabe S."/>
        </authorList>
    </citation>
    <scope>NUCLEOTIDE SEQUENCE [LARGE SCALE GENOMIC DNA]</scope>
    <source>
        <strain evidence="1 2">W12</strain>
    </source>
</reference>
<evidence type="ECO:0000313" key="2">
    <source>
        <dbReference type="Proteomes" id="UP000326912"/>
    </source>
</evidence>
<keyword evidence="2" id="KW-1185">Reference proteome</keyword>
<gene>
    <name evidence="1" type="ORF">KDW_25480</name>
</gene>
<dbReference type="RefSeq" id="WP_151756293.1">
    <property type="nucleotide sequence ID" value="NZ_BKZW01000001.1"/>
</dbReference>
<dbReference type="EMBL" id="BKZW01000001">
    <property type="protein sequence ID" value="GER88386.1"/>
    <property type="molecule type" value="Genomic_DNA"/>
</dbReference>
<sequence>MEDFTEDGSKGNYELMYFALLDYRFEKVSFLEMLDMWEMILGIKSSSLCKVEGKKNTTELAS</sequence>
<dbReference type="Proteomes" id="UP000326912">
    <property type="component" value="Unassembled WGS sequence"/>
</dbReference>
<accession>A0A5J4KT33</accession>
<proteinExistence type="predicted"/>
<name>A0A5J4KT33_9CHLR</name>
<organism evidence="1 2">
    <name type="scientific">Dictyobacter vulcani</name>
    <dbReference type="NCBI Taxonomy" id="2607529"/>
    <lineage>
        <taxon>Bacteria</taxon>
        <taxon>Bacillati</taxon>
        <taxon>Chloroflexota</taxon>
        <taxon>Ktedonobacteria</taxon>
        <taxon>Ktedonobacterales</taxon>
        <taxon>Dictyobacteraceae</taxon>
        <taxon>Dictyobacter</taxon>
    </lineage>
</organism>
<dbReference type="AlphaFoldDB" id="A0A5J4KT33"/>
<comment type="caution">
    <text evidence="1">The sequence shown here is derived from an EMBL/GenBank/DDBJ whole genome shotgun (WGS) entry which is preliminary data.</text>
</comment>